<organism evidence="1 2">
    <name type="scientific">Mycena metata</name>
    <dbReference type="NCBI Taxonomy" id="1033252"/>
    <lineage>
        <taxon>Eukaryota</taxon>
        <taxon>Fungi</taxon>
        <taxon>Dikarya</taxon>
        <taxon>Basidiomycota</taxon>
        <taxon>Agaricomycotina</taxon>
        <taxon>Agaricomycetes</taxon>
        <taxon>Agaricomycetidae</taxon>
        <taxon>Agaricales</taxon>
        <taxon>Marasmiineae</taxon>
        <taxon>Mycenaceae</taxon>
        <taxon>Mycena</taxon>
    </lineage>
</organism>
<dbReference type="Proteomes" id="UP001215598">
    <property type="component" value="Unassembled WGS sequence"/>
</dbReference>
<evidence type="ECO:0000313" key="2">
    <source>
        <dbReference type="Proteomes" id="UP001215598"/>
    </source>
</evidence>
<keyword evidence="2" id="KW-1185">Reference proteome</keyword>
<proteinExistence type="predicted"/>
<dbReference type="AlphaFoldDB" id="A0AAD7JRU8"/>
<gene>
    <name evidence="1" type="ORF">B0H16DRAFT_1452007</name>
</gene>
<evidence type="ECO:0000313" key="1">
    <source>
        <dbReference type="EMBL" id="KAJ7770555.1"/>
    </source>
</evidence>
<name>A0AAD7JRU8_9AGAR</name>
<comment type="caution">
    <text evidence="1">The sequence shown here is derived from an EMBL/GenBank/DDBJ whole genome shotgun (WGS) entry which is preliminary data.</text>
</comment>
<accession>A0AAD7JRU8</accession>
<protein>
    <submittedName>
        <fullName evidence="1">Uncharacterized protein</fullName>
    </submittedName>
</protein>
<dbReference type="EMBL" id="JARKIB010000016">
    <property type="protein sequence ID" value="KAJ7770555.1"/>
    <property type="molecule type" value="Genomic_DNA"/>
</dbReference>
<sequence>MYTGVSICGAGVQWRRHNDEGPGEAWMIYIGGGSMGGGTHGEAPPRRRRRGFALEPEVHRDALTGDPREDVQCVEEPVYTGSRARGGIVHGHAAVVGAGERADVHRDRLIAVAIWDRMSIVRATGRGEAGRQSRCARAISIFVQTNQRLMVNYNSTTTSSLETTHWAHSVGALLYRRIGRHFVDTFIYDPSQPSLSLTDCTFLRDSPMLAFCFFTSVN</sequence>
<reference evidence="1" key="1">
    <citation type="submission" date="2023-03" db="EMBL/GenBank/DDBJ databases">
        <title>Massive genome expansion in bonnet fungi (Mycena s.s.) driven by repeated elements and novel gene families across ecological guilds.</title>
        <authorList>
            <consortium name="Lawrence Berkeley National Laboratory"/>
            <person name="Harder C.B."/>
            <person name="Miyauchi S."/>
            <person name="Viragh M."/>
            <person name="Kuo A."/>
            <person name="Thoen E."/>
            <person name="Andreopoulos B."/>
            <person name="Lu D."/>
            <person name="Skrede I."/>
            <person name="Drula E."/>
            <person name="Henrissat B."/>
            <person name="Morin E."/>
            <person name="Kohler A."/>
            <person name="Barry K."/>
            <person name="LaButti K."/>
            <person name="Morin E."/>
            <person name="Salamov A."/>
            <person name="Lipzen A."/>
            <person name="Mereny Z."/>
            <person name="Hegedus B."/>
            <person name="Baldrian P."/>
            <person name="Stursova M."/>
            <person name="Weitz H."/>
            <person name="Taylor A."/>
            <person name="Grigoriev I.V."/>
            <person name="Nagy L.G."/>
            <person name="Martin F."/>
            <person name="Kauserud H."/>
        </authorList>
    </citation>
    <scope>NUCLEOTIDE SEQUENCE</scope>
    <source>
        <strain evidence="1">CBHHK182m</strain>
    </source>
</reference>